<dbReference type="Pfam" id="PF00067">
    <property type="entry name" value="p450"/>
    <property type="match status" value="1"/>
</dbReference>
<dbReference type="GO" id="GO:0004497">
    <property type="term" value="F:monooxygenase activity"/>
    <property type="evidence" value="ECO:0007669"/>
    <property type="project" value="UniProtKB-KW"/>
</dbReference>
<evidence type="ECO:0000256" key="10">
    <source>
        <dbReference type="ARBA" id="ARBA00023002"/>
    </source>
</evidence>
<keyword evidence="12 15" id="KW-0503">Monooxygenase</keyword>
<dbReference type="InterPro" id="IPR001128">
    <property type="entry name" value="Cyt_P450"/>
</dbReference>
<dbReference type="InterPro" id="IPR036396">
    <property type="entry name" value="Cyt_P450_sf"/>
</dbReference>
<dbReference type="AlphaFoldDB" id="A0A1U9X602"/>
<evidence type="ECO:0000256" key="16">
    <source>
        <dbReference type="SAM" id="Phobius"/>
    </source>
</evidence>
<comment type="subcellular location">
    <subcellularLocation>
        <location evidence="2">Microsome membrane</location>
        <topology evidence="2">Single-pass membrane protein</topology>
    </subcellularLocation>
</comment>
<keyword evidence="9 16" id="KW-1133">Transmembrane helix</keyword>
<keyword evidence="5 16" id="KW-0812">Transmembrane</keyword>
<keyword evidence="8" id="KW-0492">Microsome</keyword>
<gene>
    <name evidence="17" type="primary">CYP71AT12</name>
</gene>
<evidence type="ECO:0000256" key="6">
    <source>
        <dbReference type="ARBA" id="ARBA00022723"/>
    </source>
</evidence>
<dbReference type="PROSITE" id="PS00086">
    <property type="entry name" value="CYTOCHROME_P450"/>
    <property type="match status" value="1"/>
</dbReference>
<evidence type="ECO:0000313" key="17">
    <source>
        <dbReference type="EMBL" id="AQY76210.1"/>
    </source>
</evidence>
<dbReference type="PRINTS" id="PR00463">
    <property type="entry name" value="EP450I"/>
</dbReference>
<dbReference type="PANTHER" id="PTHR47955:SF22">
    <property type="entry name" value="CYTOCHROME P450 83B1-LIKE"/>
    <property type="match status" value="1"/>
</dbReference>
<comment type="cofactor">
    <cofactor evidence="1 14">
        <name>heme</name>
        <dbReference type="ChEBI" id="CHEBI:30413"/>
    </cofactor>
</comment>
<evidence type="ECO:0000256" key="4">
    <source>
        <dbReference type="ARBA" id="ARBA00022617"/>
    </source>
</evidence>
<dbReference type="CDD" id="cd11072">
    <property type="entry name" value="CYP71-like"/>
    <property type="match status" value="1"/>
</dbReference>
<evidence type="ECO:0000256" key="11">
    <source>
        <dbReference type="ARBA" id="ARBA00023004"/>
    </source>
</evidence>
<keyword evidence="10 15" id="KW-0560">Oxidoreductase</keyword>
<evidence type="ECO:0000256" key="8">
    <source>
        <dbReference type="ARBA" id="ARBA00022848"/>
    </source>
</evidence>
<dbReference type="PANTHER" id="PTHR47955">
    <property type="entry name" value="CYTOCHROME P450 FAMILY 71 PROTEIN"/>
    <property type="match status" value="1"/>
</dbReference>
<evidence type="ECO:0000256" key="15">
    <source>
        <dbReference type="RuleBase" id="RU000461"/>
    </source>
</evidence>
<dbReference type="GO" id="GO:0020037">
    <property type="term" value="F:heme binding"/>
    <property type="evidence" value="ECO:0007669"/>
    <property type="project" value="InterPro"/>
</dbReference>
<proteinExistence type="evidence at transcript level"/>
<dbReference type="InterPro" id="IPR002401">
    <property type="entry name" value="Cyt_P450_E_grp-I"/>
</dbReference>
<evidence type="ECO:0000256" key="9">
    <source>
        <dbReference type="ARBA" id="ARBA00022989"/>
    </source>
</evidence>
<dbReference type="GO" id="GO:0016705">
    <property type="term" value="F:oxidoreductase activity, acting on paired donors, with incorporation or reduction of molecular oxygen"/>
    <property type="evidence" value="ECO:0007669"/>
    <property type="project" value="InterPro"/>
</dbReference>
<dbReference type="PRINTS" id="PR00385">
    <property type="entry name" value="P450"/>
</dbReference>
<evidence type="ECO:0000256" key="5">
    <source>
        <dbReference type="ARBA" id="ARBA00022692"/>
    </source>
</evidence>
<reference evidence="17" key="1">
    <citation type="journal article" date="2017" name="Plant Physiol.">
        <title>Localization and characterization of CYP76AE2 part of thapsigargin biosynthesis in Thapsia garganica.</title>
        <authorList>
            <person name="Andersen T.B."/>
            <person name="Martinez-Swatson K.A."/>
            <person name="Rasmussen S.A."/>
            <person name="Boughton B.A."/>
            <person name="Jorgensen K."/>
            <person name="Andersen-Ranberg J."/>
            <person name="Nyberg N."/>
            <person name="Christensen S.B."/>
            <person name="Simonsen H.T."/>
        </authorList>
    </citation>
    <scope>NUCLEOTIDE SEQUENCE</scope>
</reference>
<evidence type="ECO:0000256" key="2">
    <source>
        <dbReference type="ARBA" id="ARBA00004111"/>
    </source>
</evidence>
<protein>
    <submittedName>
        <fullName evidence="17">Cytochrome P450</fullName>
    </submittedName>
</protein>
<organism evidence="17">
    <name type="scientific">Thapsia garganica</name>
    <name type="common">Deadly carrot</name>
    <name type="synonym">Elaeoselinum garganicum</name>
    <dbReference type="NCBI Taxonomy" id="79022"/>
    <lineage>
        <taxon>Eukaryota</taxon>
        <taxon>Viridiplantae</taxon>
        <taxon>Streptophyta</taxon>
        <taxon>Embryophyta</taxon>
        <taxon>Tracheophyta</taxon>
        <taxon>Spermatophyta</taxon>
        <taxon>Magnoliopsida</taxon>
        <taxon>eudicotyledons</taxon>
        <taxon>Gunneridae</taxon>
        <taxon>Pentapetalae</taxon>
        <taxon>asterids</taxon>
        <taxon>campanulids</taxon>
        <taxon>Apiales</taxon>
        <taxon>Apiaceae</taxon>
        <taxon>Apioideae</taxon>
        <taxon>Scandiceae</taxon>
        <taxon>Daucinae</taxon>
        <taxon>Elaeoselinum</taxon>
    </lineage>
</organism>
<feature type="binding site" description="axial binding residue" evidence="14">
    <location>
        <position position="445"/>
    </location>
    <ligand>
        <name>heme</name>
        <dbReference type="ChEBI" id="CHEBI:30413"/>
    </ligand>
    <ligandPart>
        <name>Fe</name>
        <dbReference type="ChEBI" id="CHEBI:18248"/>
    </ligandPart>
</feature>
<dbReference type="EMBL" id="KX826940">
    <property type="protein sequence ID" value="AQY76210.1"/>
    <property type="molecule type" value="mRNA"/>
</dbReference>
<keyword evidence="6 14" id="KW-0479">Metal-binding</keyword>
<name>A0A1U9X602_THAGA</name>
<evidence type="ECO:0000256" key="13">
    <source>
        <dbReference type="ARBA" id="ARBA00023136"/>
    </source>
</evidence>
<dbReference type="InterPro" id="IPR017972">
    <property type="entry name" value="Cyt_P450_CS"/>
</dbReference>
<accession>A0A1U9X602</accession>
<keyword evidence="4 14" id="KW-0349">Heme</keyword>
<evidence type="ECO:0000256" key="12">
    <source>
        <dbReference type="ARBA" id="ARBA00023033"/>
    </source>
</evidence>
<evidence type="ECO:0000256" key="1">
    <source>
        <dbReference type="ARBA" id="ARBA00001971"/>
    </source>
</evidence>
<dbReference type="GO" id="GO:0005506">
    <property type="term" value="F:iron ion binding"/>
    <property type="evidence" value="ECO:0007669"/>
    <property type="project" value="InterPro"/>
</dbReference>
<keyword evidence="11 14" id="KW-0408">Iron</keyword>
<comment type="similarity">
    <text evidence="3 15">Belongs to the cytochrome P450 family.</text>
</comment>
<evidence type="ECO:0000256" key="14">
    <source>
        <dbReference type="PIRSR" id="PIRSR602401-1"/>
    </source>
</evidence>
<evidence type="ECO:0000256" key="7">
    <source>
        <dbReference type="ARBA" id="ARBA00022824"/>
    </source>
</evidence>
<evidence type="ECO:0000256" key="3">
    <source>
        <dbReference type="ARBA" id="ARBA00010617"/>
    </source>
</evidence>
<keyword evidence="7" id="KW-0256">Endoplasmic reticulum</keyword>
<dbReference type="Gene3D" id="1.10.630.10">
    <property type="entry name" value="Cytochrome P450"/>
    <property type="match status" value="1"/>
</dbReference>
<sequence>MAPFYFYLLLALSSLLIFFVHKFLRSEKLLSEHSNPPGPRGLPFIGNLHQLDISNLPNQLWQLSKIYGPVMYLKLGYLPAIVISSPRLAKAVLRTHDLSFCSRPSLFGFKKMSYNCSDVVLSPYGDYWREMRKIVTLHLFSSSRVHSFRSIREEEVFQMIKRISEEGSLGEVTNLTGRIMPLTSTIVCRVAFGKKFDEGYMRKFEGMLHECQAVLANFYFSDNFPLLGWLDTLIGSTARLDKIFKDMDVFYQELIDEHISPSRPSSMEGDVIDILLQLKNGTQSSSIDITLDNIKAILMNIFVAGTETTAGTTIWTMASLIKNPRAMKKVQEEVRKLMNGKDKIDEEDLENTELPYLEAVIKESLRLYPIVPLLIPRESIVDCELEGYKIKAKTIVYVNALAIGRDPQVWENAEEFYPERFLDSEIDFKGQDFEFIPFGAGRRICAGMYMGTTTLKLILSNLLYSFDWELPAGMVKEDVDTQVLPGISMHMKNPLRLVAKKYN</sequence>
<dbReference type="FunFam" id="1.10.630.10:FF:000011">
    <property type="entry name" value="Cytochrome P450 83B1"/>
    <property type="match status" value="1"/>
</dbReference>
<feature type="transmembrane region" description="Helical" evidence="16">
    <location>
        <begin position="6"/>
        <end position="24"/>
    </location>
</feature>
<keyword evidence="13 16" id="KW-0472">Membrane</keyword>
<dbReference type="SUPFAM" id="SSF48264">
    <property type="entry name" value="Cytochrome P450"/>
    <property type="match status" value="1"/>
</dbReference>